<dbReference type="InterPro" id="IPR045851">
    <property type="entry name" value="AMP-bd_C_sf"/>
</dbReference>
<dbReference type="NCBIfam" id="TIGR01720">
    <property type="entry name" value="NRPS-para261"/>
    <property type="match status" value="1"/>
</dbReference>
<feature type="compositionally biased region" description="Pro residues" evidence="6">
    <location>
        <begin position="3907"/>
        <end position="3916"/>
    </location>
</feature>
<dbReference type="PROSITE" id="PS00455">
    <property type="entry name" value="AMP_BINDING"/>
    <property type="match status" value="3"/>
</dbReference>
<dbReference type="SUPFAM" id="SSF52777">
    <property type="entry name" value="CoA-dependent acyltransferases"/>
    <property type="match status" value="8"/>
</dbReference>
<dbReference type="InterPro" id="IPR006162">
    <property type="entry name" value="Ppantetheine_attach_site"/>
</dbReference>
<feature type="domain" description="Carrier" evidence="7">
    <location>
        <begin position="3098"/>
        <end position="3175"/>
    </location>
</feature>
<dbReference type="Pfam" id="PF00501">
    <property type="entry name" value="AMP-binding"/>
    <property type="match status" value="3"/>
</dbReference>
<dbReference type="InterPro" id="IPR001242">
    <property type="entry name" value="Condensation_dom"/>
</dbReference>
<sequence>MSLTPQDQADLEAWNRTQVQHPVHRTVHQLIAEQARERPEAIAITCGGRELTYRELDERSDRLAALLRQRYGVGPDALVALVQDRGEHVLISMVAVLKAGGAYVPIDPGTPDERLGFVLGDTGAAVALTGREHAGRVTRLSTMDVFAVDGPEAELVLADQPATGPDSPCAAENLAYVIYTSGTTGRPKGVMIEHRTAVNYICNVANRIGLSTEDICDYSTNLSFDLTVTTTLACLALGGRVAVYQGPVQDLDAYRAHLVEAGVTFAKLTPSYFGLLADSVHQTELRRVVLGGEKMGRGVLRRIRKRPEQALVVLDEYGPTEATVGTCLSVVYPSSGAEPNIGRLYGNVTGYVVDEQGALLPVGAVGELCIGGAGLARGYLNLPELTGQRFTDNPFRTEQERLAGGNERIYHTGDLVRWLPGGELEYLGRNDDQVKIRGYRVELSEVGEAVEQHGDVEQAVVLALTEGAEKQVKSLVAYVVAGEFGCSDAELDEFLAQSLPEYMVPSAYVFLDALPLTANGKVDRAALPKPRLNPIDSYVAPRTGLENTVHEVWSELLNTGDRKFGVTDDFFKLGGDSIVAIQLLSRLRQRLGVHIPVDEVLNRNTIEKQCDFLATRQPGGGHGDGPVRTETGALTGPAPLLPIQQWFFDNDFARPDHWNQAFLVATPELDLDRLRAAVRALGEHHAGFRLRYRRDEQYYAGDFTPTELVVGTSEDLTELLTAWQGDFDLAEGPVYRVGYVSGFADGTARVLIACHHLVVDAVSWRILAEDLRAFYHGEQPAAQASSYRQWALAVAEYPTRNPAEQDYWAGVDEEFARGGDAALRALVHSEDTRTVAGFELDREITGKLISGSNHAHHTQINDILLTAFAHALAEVTGQRVNHVILEGHGREEIDPGLDVSRTVGWFTTMFPVRLEARPDPQDSLRTIKETLRAVPAKGIGYGPCRGYDSSRLPRINFNYLGQFGADDPADARAWRITREPAGQAVHPDNRDGNIMTINGMVLDGRLSFTIVNKLGTETGQLVADRFRQALVALVEDLAAADRGYLTPSDVDHVVSAEYLDEIQREREVEGVHLANSLQQGFIYQAVTQGRFDDAYTVQTTWSYHVGMDVAALHEAWRCAQRRFASLRLRFGWQEDLVQIIDVRGSLDWTLLDHSAQSPAEQEASLRALLDADRAKPYDLAAGSLFRVYLVKRHDQHLTCLFSSHHAILDGWSNTVLFNYVHEAYQDLVEGRPVDSSPDYGYAAGQRYLQRHRGEHAGFWRDYLAGHEQRMDLQGLLTPQARAQGVQVEQTRYTRRMREISFQVAEERHGALKRLTQESGTTANALFLHLWHQVLRAYGGSTQTISGLVLSGRGIPVNDIENSVGLFINTLPLVVDHTEPAETVLADIRAIQRQINEFNAHSAAELAGLHEGSGRLFDTLFIYENWPKLAQDGWQARLRTSFDGEYEKLDYPLAAIVSETPAAIDFRLSYAEELFDRTYVEQMLAVQRHLLDQVLAEAERPTADLALLDADGLARVEAALAPPAAEPATELSFPERFLAQATLTPERVAVTCGDRALTYLELERRAERLAGLLLAEHGVRRGELVVLCMDKGLDLIVSMLAVMKAGAAYVPLDPSYPADRIAHVLADTGTRVVLTTGAHLGRFPVAVDVAALGAVADRAIDREPVSGSDLAYVLYTSGTTGLPKGVMVEHGSFCALLDAVRQRHFAEHDQVSTCALTNHVFDIFGLEYGLPLITGGRVDLATDLPEILDCRDLDFVQVTPSVCDVLLERLTGTESTLLLVGGERLSRELLDRALARGLDVVNVYGPTETTIWSTSRLYRHREADTGQGVGLGLPLAGETAHVLDAHLRAVPVGAVGELLIGGVGLARGYLNQPELTAERFVRRGAQRLYRTGDLVRLRADGELEYLGRNDFQVKIRGHRIELGEVEAALSRCAGVRQCAVVAKGLGQPVLVGYYVADQHLDPAELDRQLRQTLPGHMVPASYVALDELPLTISGKLDRKALPDPALPGSRAAAPPRGELDERLCAIVARLLGRGVDEIGIDDDFFQLGGNSILSIKLVAAVNRELSLPVTVEYLLRHRTVREFVDELGGRGGDRAITPARAERPEDQVLSFAQERLWFIEKFEGGTNAYNLPLVFAVDDRVDTAVLAEGVADLVRRHEILRTLIREGEDGSGYQVVLDLDQVDLALDPVHVPDRAAMHEHMREQSQGVFDLATQAPLRVHLYQLAGSGERYLSFVIHHVAFDGWSTDVVLADLTSFCTRTERTAPEPDVPPLQYRDFAAWQRDHLTGQRTEELLRFWRDKLAEFATLELVTDHPRPDSTDYRGANLHLELDAEVSGALRELAKRLRVSLFSLLLSGYHLTLRCFANQDDVVVGVPFANRDHPQLEHLVGFFVNTLPLRSRVEPGSTVLDYVRATAAEVLEVLRHQELPFERLVDGLDVPRDTSRHPIFQVAFGVQGFGAAPRGTRSATPVLRTSEETAMLYTVARFDLSIFVDDSRDRLRCDLNYATSLFTESTAGSFGQTYLHVLRQFAGLTEDDPLRVADLTYLDQARHREIVHGWSAPRAAHDSDALLHELFEQQAKRLPDKDALVWKGRRLTYQDVDETANQLAHHLLAEPGTGPGELVLLCLDRSDHIVVSILGVLKAGSGYVPVDPSYPDDRIAFILDDTGARTIVTNRRHAQRLTELVAQVRPPVRVLAVDDPAVQDLLDEQPLHTPSTGVTSADTAYVLFTSGTTGMPKGVPQSHANVVRLFRTTELVYDLREDDVWTLFHNYVFDFTVWEQWGAFLYGGRLVVPTFEETRDPNLFHALCRRERVTVLCQTPTAFFQFAEVALGKEEGQRVEDLRYVFFGGEALNVPLLAPWFARYDHRKPQLAAGYGTTETTVFTCAKLYDNTDTSSTDIGPLLPDVAGYVLNPHLRPVPVGAVGELFIGGEGLAPGYLNRPELTEQRFIPNPFAAKNEDGSPPVRNDRLYRSGDLVRWLPDRGLEFVGRNDLQVKVRGHRIELGEVETVLAGYPGVRQAAVVARKRGTGSADTDLVGYYVSAAAVVEAEVLEHLRAKLPEYMIPTALVRVEALPRTISGKLDTKALPEPELAATEHFVPPRTAEEATARVVMAEVLGVPEDRIGVRDDFFGLGGNSILSIKLVGRLSKELGAEISIAALFKHRTIADLVGGLSGGGRPASVIGKLAARAETEQVLSFAQQRLWFIDRYEQGTTAYNIHLIYEVLPGTDLDLLRRSVLAVYERHEVLRTLVEEDAEGEPYQRVLAVQDAPLTVDQVSLADAGALRAEVERDVKRRFDLATQVPFRARLYRTGTGEHREVALGLFVHHIAFDGWSADLLLTELGEFYEYFSRQAAGEPAVLNLPELSIQYRDFAAWQRREISGQRLAELVAHWRSRLAGARPLALATDHPRPAAVDYRGAFITAEFDREVSLALRERARQLGVSLFSLLLTGWYLVLTRFSGQQDQVVGVPVFNRQQAQTHDLIGCFVNSLALDLRLDQQDSTAAAVVRVADRVLEAQQNQDLPFDRLVAELGLARDPGRHPLFQVWFDVHSFAETAADHDSGGQAGPAAPLRTHPLDERRATEDQEIVTRFDLSAEINDGADTLVGTFTYAVSLFERSTVRRLVQAYQLLLTQLAEPVARPLAELSCTTPEQDRELLALGRAERLDRPGSVAELVRAQAARTPEAIAVVHGENQLTYRQLVDLSWVEQEIPAEHGLVEYALAVAAEHGFGADGPEVVCDLGGGPRALCLALLHGHTVLVATASGELTGQLWAAGVTHLIATTEQLRGVDLAGLPALRRLVLTGPSPDSAELAHIQRATRCTVITEYRSALVHTARDGDSALGRPLRNVHALVLDAQLRPVPIGAVGQLFLAVPGQPGQDLLGDPSTLFHPTGELVRWRADGVLEQAVRPPAPARPQPPRRAGARRGRGR</sequence>
<dbReference type="CDD" id="cd17643">
    <property type="entry name" value="A_NRPS_Cytc1-like"/>
    <property type="match status" value="1"/>
</dbReference>
<keyword evidence="2" id="KW-0596">Phosphopantetheine</keyword>
<dbReference type="Pfam" id="PF00550">
    <property type="entry name" value="PP-binding"/>
    <property type="match status" value="3"/>
</dbReference>
<keyword evidence="3" id="KW-0597">Phosphoprotein</keyword>
<dbReference type="PANTHER" id="PTHR45527:SF14">
    <property type="entry name" value="PLIPASTATIN SYNTHASE SUBUNIT B"/>
    <property type="match status" value="1"/>
</dbReference>
<dbReference type="SUPFAM" id="SSF47336">
    <property type="entry name" value="ACP-like"/>
    <property type="match status" value="3"/>
</dbReference>
<dbReference type="InterPro" id="IPR042099">
    <property type="entry name" value="ANL_N_sf"/>
</dbReference>
<dbReference type="PROSITE" id="PS50075">
    <property type="entry name" value="CARRIER"/>
    <property type="match status" value="3"/>
</dbReference>
<dbReference type="InterPro" id="IPR036736">
    <property type="entry name" value="ACP-like_sf"/>
</dbReference>
<dbReference type="Gene3D" id="3.30.559.30">
    <property type="entry name" value="Nonribosomal peptide synthetase, condensation domain"/>
    <property type="match status" value="4"/>
</dbReference>
<dbReference type="Gene3D" id="1.10.1200.10">
    <property type="entry name" value="ACP-like"/>
    <property type="match status" value="3"/>
</dbReference>
<evidence type="ECO:0000256" key="5">
    <source>
        <dbReference type="ARBA" id="ARBA00023194"/>
    </source>
</evidence>
<dbReference type="CDD" id="cd19531">
    <property type="entry name" value="LCL_NRPS-like"/>
    <property type="match status" value="2"/>
</dbReference>
<dbReference type="Gene3D" id="3.40.50.980">
    <property type="match status" value="2"/>
</dbReference>
<feature type="domain" description="Carrier" evidence="7">
    <location>
        <begin position="2013"/>
        <end position="2090"/>
    </location>
</feature>
<comment type="cofactor">
    <cofactor evidence="1">
        <name>pantetheine 4'-phosphate</name>
        <dbReference type="ChEBI" id="CHEBI:47942"/>
    </cofactor>
</comment>
<dbReference type="RefSeq" id="WP_182835950.1">
    <property type="nucleotide sequence ID" value="NZ_BAAABQ010000010.1"/>
</dbReference>
<evidence type="ECO:0000256" key="4">
    <source>
        <dbReference type="ARBA" id="ARBA00022737"/>
    </source>
</evidence>
<evidence type="ECO:0000256" key="6">
    <source>
        <dbReference type="SAM" id="MobiDB-lite"/>
    </source>
</evidence>
<dbReference type="SMART" id="SM00823">
    <property type="entry name" value="PKS_PP"/>
    <property type="match status" value="3"/>
</dbReference>
<dbReference type="InterPro" id="IPR010060">
    <property type="entry name" value="NRPS_synth"/>
</dbReference>
<dbReference type="SUPFAM" id="SSF56801">
    <property type="entry name" value="Acetyl-CoA synthetase-like"/>
    <property type="match status" value="4"/>
</dbReference>
<dbReference type="Gene3D" id="3.30.559.10">
    <property type="entry name" value="Chloramphenicol acetyltransferase-like domain"/>
    <property type="match status" value="4"/>
</dbReference>
<dbReference type="InterPro" id="IPR025110">
    <property type="entry name" value="AMP-bd_C"/>
</dbReference>
<dbReference type="InterPro" id="IPR020845">
    <property type="entry name" value="AMP-binding_CS"/>
</dbReference>
<evidence type="ECO:0000256" key="2">
    <source>
        <dbReference type="ARBA" id="ARBA00022450"/>
    </source>
</evidence>
<dbReference type="CDD" id="cd05930">
    <property type="entry name" value="A_NRPS"/>
    <property type="match status" value="2"/>
</dbReference>
<feature type="region of interest" description="Disordered" evidence="6">
    <location>
        <begin position="3904"/>
        <end position="3927"/>
    </location>
</feature>
<dbReference type="NCBIfam" id="NF003417">
    <property type="entry name" value="PRK04813.1"/>
    <property type="match status" value="3"/>
</dbReference>
<evidence type="ECO:0000313" key="9">
    <source>
        <dbReference type="Proteomes" id="UP000517916"/>
    </source>
</evidence>
<evidence type="ECO:0000259" key="7">
    <source>
        <dbReference type="PROSITE" id="PS50075"/>
    </source>
</evidence>
<reference evidence="8 9" key="1">
    <citation type="submission" date="2020-08" db="EMBL/GenBank/DDBJ databases">
        <title>Genomic Encyclopedia of Archaeal and Bacterial Type Strains, Phase II (KMG-II): from individual species to whole genera.</title>
        <authorList>
            <person name="Goeker M."/>
        </authorList>
    </citation>
    <scope>NUCLEOTIDE SEQUENCE [LARGE SCALE GENOMIC DNA]</scope>
    <source>
        <strain evidence="8 9">DSM 43850</strain>
    </source>
</reference>
<feature type="region of interest" description="Disordered" evidence="6">
    <location>
        <begin position="3555"/>
        <end position="3578"/>
    </location>
</feature>
<dbReference type="InterPro" id="IPR000873">
    <property type="entry name" value="AMP-dep_synth/lig_dom"/>
</dbReference>
<dbReference type="EMBL" id="JACJID010000001">
    <property type="protein sequence ID" value="MBA8922946.1"/>
    <property type="molecule type" value="Genomic_DNA"/>
</dbReference>
<keyword evidence="4" id="KW-0677">Repeat</keyword>
<evidence type="ECO:0000256" key="3">
    <source>
        <dbReference type="ARBA" id="ARBA00022553"/>
    </source>
</evidence>
<evidence type="ECO:0000256" key="1">
    <source>
        <dbReference type="ARBA" id="ARBA00001957"/>
    </source>
</evidence>
<gene>
    <name evidence="8" type="ORF">BC739_000143</name>
</gene>
<dbReference type="Pfam" id="PF00668">
    <property type="entry name" value="Condensation"/>
    <property type="match status" value="4"/>
</dbReference>
<dbReference type="PANTHER" id="PTHR45527">
    <property type="entry name" value="NONRIBOSOMAL PEPTIDE SYNTHETASE"/>
    <property type="match status" value="1"/>
</dbReference>
<proteinExistence type="predicted"/>
<dbReference type="InterPro" id="IPR009081">
    <property type="entry name" value="PP-bd_ACP"/>
</dbReference>
<dbReference type="Pfam" id="PF13193">
    <property type="entry name" value="AMP-binding_C"/>
    <property type="match status" value="3"/>
</dbReference>
<dbReference type="Gene3D" id="3.40.50.12780">
    <property type="entry name" value="N-terminal domain of ligase-like"/>
    <property type="match status" value="3"/>
</dbReference>
<feature type="domain" description="Carrier" evidence="7">
    <location>
        <begin position="540"/>
        <end position="617"/>
    </location>
</feature>
<dbReference type="Gene3D" id="3.30.300.30">
    <property type="match status" value="3"/>
</dbReference>
<keyword evidence="9" id="KW-1185">Reference proteome</keyword>
<organism evidence="8 9">
    <name type="scientific">Kutzneria viridogrisea</name>
    <dbReference type="NCBI Taxonomy" id="47990"/>
    <lineage>
        <taxon>Bacteria</taxon>
        <taxon>Bacillati</taxon>
        <taxon>Actinomycetota</taxon>
        <taxon>Actinomycetes</taxon>
        <taxon>Pseudonocardiales</taxon>
        <taxon>Pseudonocardiaceae</taxon>
        <taxon>Kutzneria</taxon>
    </lineage>
</organism>
<dbReference type="CDD" id="cd19534">
    <property type="entry name" value="E_NRPS"/>
    <property type="match status" value="1"/>
</dbReference>
<protein>
    <submittedName>
        <fullName evidence="8">Amino acid adenylation domain-containing protein/non-ribosomal peptide synthase protein (TIGR01720 family)</fullName>
    </submittedName>
</protein>
<dbReference type="SMART" id="SM01294">
    <property type="entry name" value="PKS_PP_betabranch"/>
    <property type="match status" value="1"/>
</dbReference>
<keyword evidence="5" id="KW-0045">Antibiotic biosynthesis</keyword>
<dbReference type="NCBIfam" id="TIGR01733">
    <property type="entry name" value="AA-adenyl-dom"/>
    <property type="match status" value="3"/>
</dbReference>
<dbReference type="Gene3D" id="2.30.38.10">
    <property type="entry name" value="Luciferase, Domain 3"/>
    <property type="match status" value="1"/>
</dbReference>
<dbReference type="Proteomes" id="UP000517916">
    <property type="component" value="Unassembled WGS sequence"/>
</dbReference>
<dbReference type="PROSITE" id="PS00012">
    <property type="entry name" value="PHOSPHOPANTETHEINE"/>
    <property type="match status" value="3"/>
</dbReference>
<comment type="caution">
    <text evidence="8">The sequence shown here is derived from an EMBL/GenBank/DDBJ whole genome shotgun (WGS) entry which is preliminary data.</text>
</comment>
<dbReference type="InterPro" id="IPR010071">
    <property type="entry name" value="AA_adenyl_dom"/>
</dbReference>
<name>A0ABR6B7V3_9PSEU</name>
<dbReference type="InterPro" id="IPR020806">
    <property type="entry name" value="PKS_PP-bd"/>
</dbReference>
<evidence type="ECO:0000313" key="8">
    <source>
        <dbReference type="EMBL" id="MBA8922946.1"/>
    </source>
</evidence>
<dbReference type="InterPro" id="IPR023213">
    <property type="entry name" value="CAT-like_dom_sf"/>
</dbReference>
<accession>A0ABR6B7V3</accession>